<dbReference type="CDD" id="cd12599">
    <property type="entry name" value="RRM1_SF2_plant_like"/>
    <property type="match status" value="1"/>
</dbReference>
<dbReference type="EMBL" id="SDMP01000016">
    <property type="protein sequence ID" value="RYR01686.1"/>
    <property type="molecule type" value="Genomic_DNA"/>
</dbReference>
<dbReference type="PROSITE" id="PS50102">
    <property type="entry name" value="RRM"/>
    <property type="match status" value="1"/>
</dbReference>
<keyword evidence="3" id="KW-0677">Repeat</keyword>
<dbReference type="GO" id="GO:0006397">
    <property type="term" value="P:mRNA processing"/>
    <property type="evidence" value="ECO:0007669"/>
    <property type="project" value="UniProtKB-KW"/>
</dbReference>
<keyword evidence="5" id="KW-0539">Nucleus</keyword>
<dbReference type="Pfam" id="PF00076">
    <property type="entry name" value="RRM_1"/>
    <property type="match status" value="1"/>
</dbReference>
<dbReference type="SUPFAM" id="SSF54928">
    <property type="entry name" value="RNA-binding domain, RBD"/>
    <property type="match status" value="1"/>
</dbReference>
<keyword evidence="9" id="KW-1185">Reference proteome</keyword>
<dbReference type="GO" id="GO:0005634">
    <property type="term" value="C:nucleus"/>
    <property type="evidence" value="ECO:0007669"/>
    <property type="project" value="UniProtKB-SubCell"/>
</dbReference>
<evidence type="ECO:0000256" key="3">
    <source>
        <dbReference type="ARBA" id="ARBA00022737"/>
    </source>
</evidence>
<keyword evidence="4 6" id="KW-0694">RNA-binding</keyword>
<dbReference type="SMART" id="SM00360">
    <property type="entry name" value="RRM"/>
    <property type="match status" value="1"/>
</dbReference>
<dbReference type="Gene3D" id="3.30.70.330">
    <property type="match status" value="1"/>
</dbReference>
<dbReference type="InterPro" id="IPR000504">
    <property type="entry name" value="RRM_dom"/>
</dbReference>
<dbReference type="GO" id="GO:0005737">
    <property type="term" value="C:cytoplasm"/>
    <property type="evidence" value="ECO:0007669"/>
    <property type="project" value="TreeGrafter"/>
</dbReference>
<feature type="domain" description="RRM" evidence="7">
    <location>
        <begin position="16"/>
        <end position="91"/>
    </location>
</feature>
<dbReference type="AlphaFoldDB" id="A0A444YIC1"/>
<comment type="caution">
    <text evidence="8">The sequence shown here is derived from an EMBL/GenBank/DDBJ whole genome shotgun (WGS) entry which is preliminary data.</text>
</comment>
<name>A0A444YIC1_ARAHY</name>
<protein>
    <recommendedName>
        <fullName evidence="7">RRM domain-containing protein</fullName>
    </recommendedName>
</protein>
<evidence type="ECO:0000256" key="6">
    <source>
        <dbReference type="PROSITE-ProRule" id="PRU00176"/>
    </source>
</evidence>
<evidence type="ECO:0000256" key="4">
    <source>
        <dbReference type="ARBA" id="ARBA00022884"/>
    </source>
</evidence>
<evidence type="ECO:0000313" key="8">
    <source>
        <dbReference type="EMBL" id="RYR01686.1"/>
    </source>
</evidence>
<dbReference type="PANTHER" id="PTHR23003:SF62">
    <property type="entry name" value="SERINE_ARGININE (SR)-TYPE SHUTTLING MRNA BINDING PROTEIN NPL3"/>
    <property type="match status" value="1"/>
</dbReference>
<organism evidence="8 9">
    <name type="scientific">Arachis hypogaea</name>
    <name type="common">Peanut</name>
    <dbReference type="NCBI Taxonomy" id="3818"/>
    <lineage>
        <taxon>Eukaryota</taxon>
        <taxon>Viridiplantae</taxon>
        <taxon>Streptophyta</taxon>
        <taxon>Embryophyta</taxon>
        <taxon>Tracheophyta</taxon>
        <taxon>Spermatophyta</taxon>
        <taxon>Magnoliopsida</taxon>
        <taxon>eudicotyledons</taxon>
        <taxon>Gunneridae</taxon>
        <taxon>Pentapetalae</taxon>
        <taxon>rosids</taxon>
        <taxon>fabids</taxon>
        <taxon>Fabales</taxon>
        <taxon>Fabaceae</taxon>
        <taxon>Papilionoideae</taxon>
        <taxon>50 kb inversion clade</taxon>
        <taxon>dalbergioids sensu lato</taxon>
        <taxon>Dalbergieae</taxon>
        <taxon>Pterocarpus clade</taxon>
        <taxon>Arachis</taxon>
    </lineage>
</organism>
<dbReference type="GO" id="GO:0003729">
    <property type="term" value="F:mRNA binding"/>
    <property type="evidence" value="ECO:0007669"/>
    <property type="project" value="TreeGrafter"/>
</dbReference>
<dbReference type="InterPro" id="IPR012677">
    <property type="entry name" value="Nucleotide-bd_a/b_plait_sf"/>
</dbReference>
<dbReference type="PANTHER" id="PTHR23003">
    <property type="entry name" value="RNA RECOGNITION MOTIF RRM DOMAIN CONTAINING PROTEIN"/>
    <property type="match status" value="1"/>
</dbReference>
<evidence type="ECO:0000256" key="1">
    <source>
        <dbReference type="ARBA" id="ARBA00004123"/>
    </source>
</evidence>
<proteinExistence type="predicted"/>
<dbReference type="InterPro" id="IPR050374">
    <property type="entry name" value="RRT5_SRSF_SR"/>
</dbReference>
<evidence type="ECO:0000259" key="7">
    <source>
        <dbReference type="PROSITE" id="PS50102"/>
    </source>
</evidence>
<accession>A0A444YIC1</accession>
<keyword evidence="2" id="KW-0507">mRNA processing</keyword>
<gene>
    <name evidence="8" type="ORF">Ahy_B06g080548</name>
</gene>
<dbReference type="InterPro" id="IPR035979">
    <property type="entry name" value="RBD_domain_sf"/>
</dbReference>
<comment type="subcellular location">
    <subcellularLocation>
        <location evidence="1">Nucleus</location>
    </subcellularLocation>
</comment>
<evidence type="ECO:0000313" key="9">
    <source>
        <dbReference type="Proteomes" id="UP000289738"/>
    </source>
</evidence>
<dbReference type="Proteomes" id="UP000289738">
    <property type="component" value="Chromosome B06"/>
</dbReference>
<evidence type="ECO:0000256" key="5">
    <source>
        <dbReference type="ARBA" id="ARBA00023242"/>
    </source>
</evidence>
<reference evidence="8 9" key="1">
    <citation type="submission" date="2019-01" db="EMBL/GenBank/DDBJ databases">
        <title>Sequencing of cultivated peanut Arachis hypogaea provides insights into genome evolution and oil improvement.</title>
        <authorList>
            <person name="Chen X."/>
        </authorList>
    </citation>
    <scope>NUCLEOTIDE SEQUENCE [LARGE SCALE GENOMIC DNA]</scope>
    <source>
        <strain evidence="9">cv. Fuhuasheng</strain>
        <tissue evidence="8">Leaves</tissue>
    </source>
</reference>
<evidence type="ECO:0000256" key="2">
    <source>
        <dbReference type="ARBA" id="ARBA00022664"/>
    </source>
</evidence>
<sequence>MVAESGILKMSRRGSRTVYVGNLPGDIREREVEDLFSKYGHITHIDLKVPPRPPGYAFVEFEDYQDAEDAIRGRDGYDFDGHRLRVEPAHGGRVVTATVEVDVGYLGARNIVFWSLDCPLLLHGRILKITCERPGMFAFPKFSMMEEELLGLWITQTMMT</sequence>